<dbReference type="EMBL" id="CAMAPE010000001">
    <property type="protein sequence ID" value="CAH9050895.1"/>
    <property type="molecule type" value="Genomic_DNA"/>
</dbReference>
<comment type="caution">
    <text evidence="1">The sequence shown here is derived from an EMBL/GenBank/DDBJ whole genome shotgun (WGS) entry which is preliminary data.</text>
</comment>
<gene>
    <name evidence="1" type="ORF">CEURO_LOCUS138</name>
</gene>
<feature type="non-terminal residue" evidence="1">
    <location>
        <position position="68"/>
    </location>
</feature>
<accession>A0A9P0VN46</accession>
<evidence type="ECO:0000313" key="1">
    <source>
        <dbReference type="EMBL" id="CAH9050895.1"/>
    </source>
</evidence>
<proteinExistence type="predicted"/>
<dbReference type="AlphaFoldDB" id="A0A9P0VN46"/>
<reference evidence="1" key="1">
    <citation type="submission" date="2022-07" db="EMBL/GenBank/DDBJ databases">
        <authorList>
            <person name="Macas J."/>
            <person name="Novak P."/>
            <person name="Neumann P."/>
        </authorList>
    </citation>
    <scope>NUCLEOTIDE SEQUENCE</scope>
</reference>
<sequence>MEHMRGLTPSSDRSLLARMEDDILESRILLNSASGCIGLCEHLRRVKQLRKAKIAADEALKKLDEENA</sequence>
<dbReference type="Proteomes" id="UP001152484">
    <property type="component" value="Unassembled WGS sequence"/>
</dbReference>
<keyword evidence="2" id="KW-1185">Reference proteome</keyword>
<dbReference type="OrthoDB" id="1328918at2759"/>
<name>A0A9P0VN46_CUSEU</name>
<organism evidence="1 2">
    <name type="scientific">Cuscuta europaea</name>
    <name type="common">European dodder</name>
    <dbReference type="NCBI Taxonomy" id="41803"/>
    <lineage>
        <taxon>Eukaryota</taxon>
        <taxon>Viridiplantae</taxon>
        <taxon>Streptophyta</taxon>
        <taxon>Embryophyta</taxon>
        <taxon>Tracheophyta</taxon>
        <taxon>Spermatophyta</taxon>
        <taxon>Magnoliopsida</taxon>
        <taxon>eudicotyledons</taxon>
        <taxon>Gunneridae</taxon>
        <taxon>Pentapetalae</taxon>
        <taxon>asterids</taxon>
        <taxon>lamiids</taxon>
        <taxon>Solanales</taxon>
        <taxon>Convolvulaceae</taxon>
        <taxon>Cuscuteae</taxon>
        <taxon>Cuscuta</taxon>
        <taxon>Cuscuta subgen. Cuscuta</taxon>
    </lineage>
</organism>
<protein>
    <submittedName>
        <fullName evidence="1">Uncharacterized protein</fullName>
    </submittedName>
</protein>
<evidence type="ECO:0000313" key="2">
    <source>
        <dbReference type="Proteomes" id="UP001152484"/>
    </source>
</evidence>